<evidence type="ECO:0008006" key="3">
    <source>
        <dbReference type="Google" id="ProtNLM"/>
    </source>
</evidence>
<dbReference type="Proteomes" id="UP001596107">
    <property type="component" value="Unassembled WGS sequence"/>
</dbReference>
<keyword evidence="2" id="KW-1185">Reference proteome</keyword>
<accession>A0ABW0T466</accession>
<evidence type="ECO:0000313" key="1">
    <source>
        <dbReference type="EMBL" id="MFC5583983.1"/>
    </source>
</evidence>
<dbReference type="EMBL" id="JBHSNB010000001">
    <property type="protein sequence ID" value="MFC5583983.1"/>
    <property type="molecule type" value="Genomic_DNA"/>
</dbReference>
<dbReference type="RefSeq" id="WP_223020180.1">
    <property type="nucleotide sequence ID" value="NZ_CP078143.1"/>
</dbReference>
<sequence length="304" mass="32588">MSSAVFRQLASGGEAQRPERLFRAAVSAFSSLTRPTRREIAQLDDLALPLYPMISTETRRYAAAVLSECQNPPRGLIKKLADEPAEISAPLLMRSPALSDVDLIGLLARHGRAHARVIGRRAGLNSAIVALTRALSAQGSEPDSETQTGGSAVEAEVRHRLRLIMRAANSQSPPAQQDSHHSLPAANEAARTLRAAAFSGERDALEKALSSILGISKNAACEITGFPTYGELIVALKALQIGEAEAFLLSATVFPGLFTQRSSISFFLERYEALSLEAARQRLRDWQGGLSNPGQSPQPAAISK</sequence>
<proteinExistence type="predicted"/>
<gene>
    <name evidence="1" type="ORF">ACFPOD_02585</name>
</gene>
<comment type="caution">
    <text evidence="1">The sequence shown here is derived from an EMBL/GenBank/DDBJ whole genome shotgun (WGS) entry which is preliminary data.</text>
</comment>
<name>A0ABW0T466_9HYPH</name>
<protein>
    <recommendedName>
        <fullName evidence="3">DUF2336 domain-containing protein</fullName>
    </recommendedName>
</protein>
<organism evidence="1 2">
    <name type="scientific">Nitratireductor kimnyeongensis</name>
    <dbReference type="NCBI Taxonomy" id="430679"/>
    <lineage>
        <taxon>Bacteria</taxon>
        <taxon>Pseudomonadati</taxon>
        <taxon>Pseudomonadota</taxon>
        <taxon>Alphaproteobacteria</taxon>
        <taxon>Hyphomicrobiales</taxon>
        <taxon>Phyllobacteriaceae</taxon>
        <taxon>Nitratireductor</taxon>
    </lineage>
</organism>
<reference evidence="2" key="1">
    <citation type="journal article" date="2019" name="Int. J. Syst. Evol. Microbiol.">
        <title>The Global Catalogue of Microorganisms (GCM) 10K type strain sequencing project: providing services to taxonomists for standard genome sequencing and annotation.</title>
        <authorList>
            <consortium name="The Broad Institute Genomics Platform"/>
            <consortium name="The Broad Institute Genome Sequencing Center for Infectious Disease"/>
            <person name="Wu L."/>
            <person name="Ma J."/>
        </authorList>
    </citation>
    <scope>NUCLEOTIDE SEQUENCE [LARGE SCALE GENOMIC DNA]</scope>
    <source>
        <strain evidence="2">JCM 3366</strain>
    </source>
</reference>
<evidence type="ECO:0000313" key="2">
    <source>
        <dbReference type="Proteomes" id="UP001596107"/>
    </source>
</evidence>